<dbReference type="Gene3D" id="3.40.1180.10">
    <property type="entry name" value="Decaprenyl diphosphate synthase-like"/>
    <property type="match status" value="1"/>
</dbReference>
<feature type="binding site" evidence="2">
    <location>
        <position position="84"/>
    </location>
    <ligand>
        <name>substrate</name>
    </ligand>
</feature>
<dbReference type="NCBIfam" id="NF011405">
    <property type="entry name" value="PRK14830.1"/>
    <property type="match status" value="1"/>
</dbReference>
<comment type="caution">
    <text evidence="3">The sequence shown here is derived from an EMBL/GenBank/DDBJ whole genome shotgun (WGS) entry which is preliminary data.</text>
</comment>
<keyword evidence="4" id="KW-1185">Reference proteome</keyword>
<evidence type="ECO:0000256" key="1">
    <source>
        <dbReference type="ARBA" id="ARBA00022679"/>
    </source>
</evidence>
<dbReference type="InterPro" id="IPR036424">
    <property type="entry name" value="UPP_synth-like_sf"/>
</dbReference>
<dbReference type="Pfam" id="PF01255">
    <property type="entry name" value="Prenyltransf"/>
    <property type="match status" value="1"/>
</dbReference>
<dbReference type="EC" id="2.5.1.-" evidence="2"/>
<evidence type="ECO:0000256" key="2">
    <source>
        <dbReference type="HAMAP-Rule" id="MF_01139"/>
    </source>
</evidence>
<dbReference type="Proteomes" id="UP001501734">
    <property type="component" value="Unassembled WGS sequence"/>
</dbReference>
<dbReference type="InterPro" id="IPR001441">
    <property type="entry name" value="UPP_synth-like"/>
</dbReference>
<gene>
    <name evidence="3" type="primary">uppS_2</name>
    <name evidence="3" type="ORF">GCM10022410_06510</name>
</gene>
<evidence type="ECO:0000313" key="4">
    <source>
        <dbReference type="Proteomes" id="UP001501734"/>
    </source>
</evidence>
<protein>
    <recommendedName>
        <fullName evidence="2">Isoprenyl transferase</fullName>
        <ecNumber evidence="2">2.5.1.-</ecNumber>
    </recommendedName>
</protein>
<dbReference type="NCBIfam" id="TIGR00055">
    <property type="entry name" value="uppS"/>
    <property type="match status" value="1"/>
</dbReference>
<dbReference type="PANTHER" id="PTHR10291">
    <property type="entry name" value="DEHYDRODOLICHYL DIPHOSPHATE SYNTHASE FAMILY MEMBER"/>
    <property type="match status" value="1"/>
</dbReference>
<feature type="binding site" evidence="2">
    <location>
        <position position="33"/>
    </location>
    <ligand>
        <name>Mg(2+)</name>
        <dbReference type="ChEBI" id="CHEBI:18420"/>
    </ligand>
</feature>
<feature type="binding site" evidence="2">
    <location>
        <position position="50"/>
    </location>
    <ligand>
        <name>substrate</name>
    </ligand>
</feature>
<dbReference type="RefSeq" id="WP_344910285.1">
    <property type="nucleotide sequence ID" value="NZ_BAABDL010000035.1"/>
</dbReference>
<accession>A0ABP7VA50</accession>
<feature type="binding site" evidence="2">
    <location>
        <position position="201"/>
    </location>
    <ligand>
        <name>substrate</name>
    </ligand>
</feature>
<dbReference type="CDD" id="cd00475">
    <property type="entry name" value="Cis_IPPS"/>
    <property type="match status" value="1"/>
</dbReference>
<evidence type="ECO:0000313" key="3">
    <source>
        <dbReference type="EMBL" id="GAA4062419.1"/>
    </source>
</evidence>
<dbReference type="GO" id="GO:0016740">
    <property type="term" value="F:transferase activity"/>
    <property type="evidence" value="ECO:0007669"/>
    <property type="project" value="UniProtKB-KW"/>
</dbReference>
<comment type="subunit">
    <text evidence="2">Homodimer.</text>
</comment>
<keyword evidence="2" id="KW-0479">Metal-binding</keyword>
<comment type="cofactor">
    <cofactor evidence="2">
        <name>Mg(2+)</name>
        <dbReference type="ChEBI" id="CHEBI:18420"/>
    </cofactor>
    <text evidence="2">Binds 2 magnesium ions per subunit.</text>
</comment>
<reference evidence="4" key="1">
    <citation type="journal article" date="2019" name="Int. J. Syst. Evol. Microbiol.">
        <title>The Global Catalogue of Microorganisms (GCM) 10K type strain sequencing project: providing services to taxonomists for standard genome sequencing and annotation.</title>
        <authorList>
            <consortium name="The Broad Institute Genomics Platform"/>
            <consortium name="The Broad Institute Genome Sequencing Center for Infectious Disease"/>
            <person name="Wu L."/>
            <person name="Ma J."/>
        </authorList>
    </citation>
    <scope>NUCLEOTIDE SEQUENCE [LARGE SCALE GENOMIC DNA]</scope>
    <source>
        <strain evidence="4">JCM 17250</strain>
    </source>
</reference>
<keyword evidence="2" id="KW-0460">Magnesium</keyword>
<name>A0ABP7VA50_9BACI</name>
<comment type="similarity">
    <text evidence="2">Belongs to the UPP synthase family.</text>
</comment>
<organism evidence="3 4">
    <name type="scientific">Amphibacillus indicireducens</name>
    <dbReference type="NCBI Taxonomy" id="1076330"/>
    <lineage>
        <taxon>Bacteria</taxon>
        <taxon>Bacillati</taxon>
        <taxon>Bacillota</taxon>
        <taxon>Bacilli</taxon>
        <taxon>Bacillales</taxon>
        <taxon>Bacillaceae</taxon>
        <taxon>Amphibacillus</taxon>
    </lineage>
</organism>
<feature type="binding site" evidence="2">
    <location>
        <begin position="207"/>
        <end position="209"/>
    </location>
    <ligand>
        <name>substrate</name>
    </ligand>
</feature>
<feature type="binding site" evidence="2">
    <location>
        <position position="38"/>
    </location>
    <ligand>
        <name>substrate</name>
    </ligand>
</feature>
<comment type="function">
    <text evidence="2">Catalyzes the condensation of isopentenyl diphosphate (IPP) with allylic pyrophosphates generating different type of terpenoids.</text>
</comment>
<dbReference type="SUPFAM" id="SSF64005">
    <property type="entry name" value="Undecaprenyl diphosphate synthase"/>
    <property type="match status" value="1"/>
</dbReference>
<feature type="binding site" evidence="2">
    <location>
        <begin position="34"/>
        <end position="37"/>
    </location>
    <ligand>
        <name>substrate</name>
    </ligand>
</feature>
<feature type="binding site" evidence="2">
    <location>
        <position position="82"/>
    </location>
    <ligand>
        <name>substrate</name>
    </ligand>
</feature>
<dbReference type="HAMAP" id="MF_01139">
    <property type="entry name" value="ISPT"/>
    <property type="match status" value="1"/>
</dbReference>
<feature type="binding site" evidence="2">
    <location>
        <position position="220"/>
    </location>
    <ligand>
        <name>Mg(2+)</name>
        <dbReference type="ChEBI" id="CHEBI:18420"/>
    </ligand>
</feature>
<dbReference type="InterPro" id="IPR018520">
    <property type="entry name" value="UPP_synth-like_CS"/>
</dbReference>
<feature type="binding site" evidence="2">
    <location>
        <begin position="78"/>
        <end position="80"/>
    </location>
    <ligand>
        <name>substrate</name>
    </ligand>
</feature>
<dbReference type="PANTHER" id="PTHR10291:SF0">
    <property type="entry name" value="DEHYDRODOLICHYL DIPHOSPHATE SYNTHASE 2"/>
    <property type="match status" value="1"/>
</dbReference>
<feature type="binding site" evidence="2">
    <location>
        <position position="46"/>
    </location>
    <ligand>
        <name>substrate</name>
    </ligand>
</feature>
<dbReference type="EMBL" id="BAABDL010000035">
    <property type="protein sequence ID" value="GAA4062419.1"/>
    <property type="molecule type" value="Genomic_DNA"/>
</dbReference>
<dbReference type="PROSITE" id="PS01066">
    <property type="entry name" value="UPP_SYNTHASE"/>
    <property type="match status" value="1"/>
</dbReference>
<sequence>MVFKIPFINHKQPEIIPEHSGENTPEHIAIIMDGNGRWAKNKGLLRTAGHKEGLSTLVKIVKAAVNCQVKMLTLYTFSTENWKRPKAEVEFILKLPKQLLDVYLPDLIANNVRINVIGDMHDLPKYTLDAMQYAIDRTAHNTGLELNFALNYGGRDEILKAIKDMYADVKDTKLSMDEVNEQIFSKYLYTAKMPEPDLLIRTGGEKRLSNFLLWQLAYTEFWFTDVLWPEFSEADFLCAIEQYKQRNRRYGGLSN</sequence>
<proteinExistence type="inferred from homology"/>
<keyword evidence="1 2" id="KW-0808">Transferase</keyword>
<feature type="active site" description="Proton acceptor" evidence="2">
    <location>
        <position position="81"/>
    </location>
</feature>
<feature type="active site" evidence="2">
    <location>
        <position position="33"/>
    </location>
</feature>